<dbReference type="Proteomes" id="UP001597214">
    <property type="component" value="Unassembled WGS sequence"/>
</dbReference>
<keyword evidence="1" id="KW-0812">Transmembrane</keyword>
<dbReference type="RefSeq" id="WP_377928999.1">
    <property type="nucleotide sequence ID" value="NZ_JBHUEM010000023.1"/>
</dbReference>
<dbReference type="EMBL" id="JBHUEM010000023">
    <property type="protein sequence ID" value="MFD1737781.1"/>
    <property type="molecule type" value="Genomic_DNA"/>
</dbReference>
<proteinExistence type="predicted"/>
<evidence type="ECO:0008006" key="4">
    <source>
        <dbReference type="Google" id="ProtNLM"/>
    </source>
</evidence>
<comment type="caution">
    <text evidence="2">The sequence shown here is derived from an EMBL/GenBank/DDBJ whole genome shotgun (WGS) entry which is preliminary data.</text>
</comment>
<protein>
    <recommendedName>
        <fullName evidence="4">Amino acid transporter</fullName>
    </recommendedName>
</protein>
<keyword evidence="1" id="KW-1133">Transmembrane helix</keyword>
<keyword evidence="1" id="KW-0472">Membrane</keyword>
<accession>A0ABW4LSD7</accession>
<keyword evidence="3" id="KW-1185">Reference proteome</keyword>
<feature type="transmembrane region" description="Helical" evidence="1">
    <location>
        <begin position="39"/>
        <end position="63"/>
    </location>
</feature>
<evidence type="ECO:0000313" key="2">
    <source>
        <dbReference type="EMBL" id="MFD1737781.1"/>
    </source>
</evidence>
<reference evidence="3" key="1">
    <citation type="journal article" date="2019" name="Int. J. Syst. Evol. Microbiol.">
        <title>The Global Catalogue of Microorganisms (GCM) 10K type strain sequencing project: providing services to taxonomists for standard genome sequencing and annotation.</title>
        <authorList>
            <consortium name="The Broad Institute Genomics Platform"/>
            <consortium name="The Broad Institute Genome Sequencing Center for Infectious Disease"/>
            <person name="Wu L."/>
            <person name="Ma J."/>
        </authorList>
    </citation>
    <scope>NUCLEOTIDE SEQUENCE [LARGE SCALE GENOMIC DNA]</scope>
    <source>
        <strain evidence="3">CCUG 49339</strain>
    </source>
</reference>
<evidence type="ECO:0000313" key="3">
    <source>
        <dbReference type="Proteomes" id="UP001597214"/>
    </source>
</evidence>
<sequence length="64" mass="7481">MDNEPKRKKPVNDVIDHFEKIDGSLEFDKKNLPKKAKHTGYFMIGIYVFSIVLVLFAIVYGFFK</sequence>
<evidence type="ECO:0000256" key="1">
    <source>
        <dbReference type="SAM" id="Phobius"/>
    </source>
</evidence>
<name>A0ABW4LSD7_9BACI</name>
<organism evidence="2 3">
    <name type="scientific">Bacillus salitolerans</name>
    <dbReference type="NCBI Taxonomy" id="1437434"/>
    <lineage>
        <taxon>Bacteria</taxon>
        <taxon>Bacillati</taxon>
        <taxon>Bacillota</taxon>
        <taxon>Bacilli</taxon>
        <taxon>Bacillales</taxon>
        <taxon>Bacillaceae</taxon>
        <taxon>Bacillus</taxon>
    </lineage>
</organism>
<gene>
    <name evidence="2" type="ORF">ACFSCX_14690</name>
</gene>